<comment type="catalytic activity">
    <reaction evidence="11">
        <text>apo-[peptidyl-carrier protein] + CoA = holo-[peptidyl-carrier protein] + adenosine 3',5'-bisphosphate + H(+)</text>
        <dbReference type="Rhea" id="RHEA:46228"/>
        <dbReference type="Rhea" id="RHEA-COMP:11479"/>
        <dbReference type="Rhea" id="RHEA-COMP:11480"/>
        <dbReference type="ChEBI" id="CHEBI:15378"/>
        <dbReference type="ChEBI" id="CHEBI:29999"/>
        <dbReference type="ChEBI" id="CHEBI:57287"/>
        <dbReference type="ChEBI" id="CHEBI:58343"/>
        <dbReference type="ChEBI" id="CHEBI:64479"/>
    </reaction>
</comment>
<evidence type="ECO:0000259" key="13">
    <source>
        <dbReference type="Pfam" id="PF17837"/>
    </source>
</evidence>
<name>A0ABY3XAK1_9GAMM</name>
<dbReference type="PRINTS" id="PR01399">
    <property type="entry name" value="ENTSNTHTASED"/>
</dbReference>
<evidence type="ECO:0000259" key="12">
    <source>
        <dbReference type="Pfam" id="PF01648"/>
    </source>
</evidence>
<feature type="domain" description="4'-phosphopantetheinyl transferase N-terminal" evidence="13">
    <location>
        <begin position="55"/>
        <end position="117"/>
    </location>
</feature>
<evidence type="ECO:0000256" key="10">
    <source>
        <dbReference type="ARBA" id="ARBA00049176"/>
    </source>
</evidence>
<gene>
    <name evidence="14" type="ORF">MOV92_24845</name>
</gene>
<evidence type="ECO:0000256" key="1">
    <source>
        <dbReference type="ARBA" id="ARBA00003937"/>
    </source>
</evidence>
<comment type="subunit">
    <text evidence="4">EntB, EntD, EntE, and EntF form a multienzyme complex called enterobactin synthase.</text>
</comment>
<protein>
    <recommendedName>
        <fullName evidence="5">Enterobactin synthase component D</fullName>
    </recommendedName>
    <alternativeName>
        <fullName evidence="8">4'-phosphopantetheinyl transferase EntD</fullName>
    </alternativeName>
    <alternativeName>
        <fullName evidence="9">Enterochelin synthase D</fullName>
    </alternativeName>
</protein>
<proteinExistence type="inferred from homology"/>
<dbReference type="RefSeq" id="WP_148649147.1">
    <property type="nucleotide sequence ID" value="NZ_CP011131.1"/>
</dbReference>
<dbReference type="Pfam" id="PF01648">
    <property type="entry name" value="ACPS"/>
    <property type="match status" value="1"/>
</dbReference>
<dbReference type="InterPro" id="IPR008278">
    <property type="entry name" value="4-PPantetheinyl_Trfase_dom"/>
</dbReference>
<evidence type="ECO:0000256" key="5">
    <source>
        <dbReference type="ARBA" id="ARBA00019087"/>
    </source>
</evidence>
<comment type="catalytic activity">
    <reaction evidence="10">
        <text>apo-[aryl-carrier protein] + CoA = holo-[aryl-carrier protein] + adenosine 3',5'-bisphosphate + H(+)</text>
        <dbReference type="Rhea" id="RHEA:48404"/>
        <dbReference type="Rhea" id="RHEA-COMP:15903"/>
        <dbReference type="Rhea" id="RHEA-COMP:17557"/>
        <dbReference type="ChEBI" id="CHEBI:15378"/>
        <dbReference type="ChEBI" id="CHEBI:29999"/>
        <dbReference type="ChEBI" id="CHEBI:57287"/>
        <dbReference type="ChEBI" id="CHEBI:58343"/>
        <dbReference type="ChEBI" id="CHEBI:64479"/>
    </reaction>
</comment>
<dbReference type="Pfam" id="PF17837">
    <property type="entry name" value="4PPT_N"/>
    <property type="match status" value="1"/>
</dbReference>
<dbReference type="GO" id="GO:0016740">
    <property type="term" value="F:transferase activity"/>
    <property type="evidence" value="ECO:0007669"/>
    <property type="project" value="UniProtKB-KW"/>
</dbReference>
<evidence type="ECO:0000256" key="3">
    <source>
        <dbReference type="ARBA" id="ARBA00008342"/>
    </source>
</evidence>
<dbReference type="PANTHER" id="PTHR38096:SF1">
    <property type="entry name" value="ENTEROBACTIN SYNTHASE COMPONENT D"/>
    <property type="match status" value="1"/>
</dbReference>
<keyword evidence="6 14" id="KW-0808">Transferase</keyword>
<dbReference type="SUPFAM" id="SSF56214">
    <property type="entry name" value="4'-phosphopantetheinyl transferase"/>
    <property type="match status" value="1"/>
</dbReference>
<keyword evidence="15" id="KW-1185">Reference proteome</keyword>
<evidence type="ECO:0000256" key="11">
    <source>
        <dbReference type="ARBA" id="ARBA00049191"/>
    </source>
</evidence>
<comment type="similarity">
    <text evidence="3">Belongs to the P-Pant transferase superfamily. EntD family.</text>
</comment>
<accession>A0ABY3XAK1</accession>
<evidence type="ECO:0000256" key="9">
    <source>
        <dbReference type="ARBA" id="ARBA00031996"/>
    </source>
</evidence>
<dbReference type="EMBL" id="CP093547">
    <property type="protein sequence ID" value="UNP29641.1"/>
    <property type="molecule type" value="Genomic_DNA"/>
</dbReference>
<comment type="function">
    <text evidence="1">Involved in the biosynthesis of the siderophore enterobactin (enterochelin), which is a macrocyclic trimeric lactone of N-(2,3-dihydroxybenzoyl)-serine. The serine trilactone serves as a scaffolding for the three catechol functionalities that provide hexadentate coordination for the tightly ligated iron(2+) atoms. Plays an essential role in the assembly of the enterobactin by catalyzing the transfer of the 4'-phosphopantetheine (Ppant) moiety from coenzyme A to the apo-domains of both EntB (ArCP domain) and EntF (PCP domain) to yield their holo-forms which make them competent for the activation of 2,3-dihydroxybenzoate (DHB) and L-serine, respectively.</text>
</comment>
<dbReference type="Gene3D" id="3.90.470.20">
    <property type="entry name" value="4'-phosphopantetheinyl transferase domain"/>
    <property type="match status" value="1"/>
</dbReference>
<evidence type="ECO:0000256" key="8">
    <source>
        <dbReference type="ARBA" id="ARBA00029894"/>
    </source>
</evidence>
<dbReference type="Proteomes" id="UP000829194">
    <property type="component" value="Chromosome"/>
</dbReference>
<feature type="domain" description="4'-phosphopantetheinyl transferase" evidence="12">
    <location>
        <begin position="125"/>
        <end position="204"/>
    </location>
</feature>
<organism evidence="14 15">
    <name type="scientific">Lysobacter gummosus</name>
    <dbReference type="NCBI Taxonomy" id="262324"/>
    <lineage>
        <taxon>Bacteria</taxon>
        <taxon>Pseudomonadati</taxon>
        <taxon>Pseudomonadota</taxon>
        <taxon>Gammaproteobacteria</taxon>
        <taxon>Lysobacterales</taxon>
        <taxon>Lysobacteraceae</taxon>
        <taxon>Lysobacter</taxon>
    </lineage>
</organism>
<comment type="pathway">
    <text evidence="2">Siderophore biosynthesis; enterobactin biosynthesis.</text>
</comment>
<reference evidence="14 15" key="1">
    <citation type="submission" date="2022-03" db="EMBL/GenBank/DDBJ databases">
        <title>Complete genome sequence of Lysobacter capsici VKM B-2533 and Lysobacter gummosus 10.1.1, promising sources of lytic agents.</title>
        <authorList>
            <person name="Tarlachkov S.V."/>
            <person name="Kudryakova I.V."/>
            <person name="Afoshin A.S."/>
            <person name="Leontyevskaya E.A."/>
            <person name="Leontyevskaya N.V."/>
        </authorList>
    </citation>
    <scope>NUCLEOTIDE SEQUENCE [LARGE SCALE GENOMIC DNA]</scope>
    <source>
        <strain evidence="14 15">10.1.1</strain>
    </source>
</reference>
<evidence type="ECO:0000313" key="15">
    <source>
        <dbReference type="Proteomes" id="UP000829194"/>
    </source>
</evidence>
<evidence type="ECO:0000256" key="2">
    <source>
        <dbReference type="ARBA" id="ARBA00004993"/>
    </source>
</evidence>
<evidence type="ECO:0000313" key="14">
    <source>
        <dbReference type="EMBL" id="UNP29641.1"/>
    </source>
</evidence>
<dbReference type="InterPro" id="IPR003542">
    <property type="entry name" value="Enbac_synth_compD-like"/>
</dbReference>
<evidence type="ECO:0000256" key="6">
    <source>
        <dbReference type="ARBA" id="ARBA00022679"/>
    </source>
</evidence>
<dbReference type="InterPro" id="IPR041354">
    <property type="entry name" value="4PPT_N"/>
</dbReference>
<evidence type="ECO:0000256" key="7">
    <source>
        <dbReference type="ARBA" id="ARBA00023191"/>
    </source>
</evidence>
<keyword evidence="7" id="KW-0259">Enterobactin biosynthesis</keyword>
<sequence length="244" mass="26321">MADADLLPTDGFLSHASDFDAHSHGKALAGHACRFDLGAYRDELYRRHGVDFPPQLARAVNKRRGEYLAGRVCAQRVLQRLGMAPAQIAIGAAREPLWPAGAMASISHAGDRAVCVATLDIDVIGLGIDIERGIGPELAAEIRGVVVDADEEALIRAGFDDFPFGLAAVFSAKESLYKALFDQVRSFFGFEAMRLTRVDPQRLEFAAAQTLAPGVRAGQGFAVDYRREDDNGVRSIACVLRPPA</sequence>
<dbReference type="PANTHER" id="PTHR38096">
    <property type="entry name" value="ENTEROBACTIN SYNTHASE COMPONENT D"/>
    <property type="match status" value="1"/>
</dbReference>
<evidence type="ECO:0000256" key="4">
    <source>
        <dbReference type="ARBA" id="ARBA00011503"/>
    </source>
</evidence>
<dbReference type="InterPro" id="IPR037143">
    <property type="entry name" value="4-PPantetheinyl_Trfase_dom_sf"/>
</dbReference>